<evidence type="ECO:0000256" key="2">
    <source>
        <dbReference type="ARBA" id="ARBA00013236"/>
    </source>
</evidence>
<keyword evidence="3" id="KW-0597">Phosphoprotein</keyword>
<dbReference type="InterPro" id="IPR036068">
    <property type="entry name" value="Nicotinate_pribotase-like_C"/>
</dbReference>
<dbReference type="InterPro" id="IPR007229">
    <property type="entry name" value="Nic_PRibTrfase-Fam"/>
</dbReference>
<dbReference type="Gene3D" id="3.20.140.10">
    <property type="entry name" value="nicotinate phosphoribosyltransferase"/>
    <property type="match status" value="1"/>
</dbReference>
<reference evidence="6 8" key="1">
    <citation type="submission" date="2014-04" db="EMBL/GenBank/DDBJ databases">
        <title>Genome assembly of Hyalangium minutum DSM 14724.</title>
        <authorList>
            <person name="Sharma G."/>
            <person name="Subramanian S."/>
        </authorList>
    </citation>
    <scope>NUCLEOTIDE SEQUENCE [LARGE SCALE GENOMIC DNA]</scope>
    <source>
        <strain evidence="6 8">DSM 14724</strain>
    </source>
</reference>
<dbReference type="PANTHER" id="PTHR11098">
    <property type="entry name" value="NICOTINATE PHOSPHORIBOSYLTRANSFERASE"/>
    <property type="match status" value="1"/>
</dbReference>
<dbReference type="RefSeq" id="WP_044199002.1">
    <property type="nucleotide sequence ID" value="NZ_JMCB01000029.1"/>
</dbReference>
<evidence type="ECO:0000256" key="1">
    <source>
        <dbReference type="ARBA" id="ARBA00004952"/>
    </source>
</evidence>
<dbReference type="PANTHER" id="PTHR11098:SF1">
    <property type="entry name" value="NICOTINATE PHOSPHORIBOSYLTRANSFERASE"/>
    <property type="match status" value="1"/>
</dbReference>
<dbReference type="GO" id="GO:0004516">
    <property type="term" value="F:nicotinate phosphoribosyltransferase activity"/>
    <property type="evidence" value="ECO:0007669"/>
    <property type="project" value="UniProtKB-EC"/>
</dbReference>
<keyword evidence="6" id="KW-0808">Transferase</keyword>
<evidence type="ECO:0000313" key="7">
    <source>
        <dbReference type="EMBL" id="KFE60680.1"/>
    </source>
</evidence>
<dbReference type="UniPathway" id="UPA00253">
    <property type="reaction ID" value="UER00457"/>
</dbReference>
<dbReference type="STRING" id="394096.DB31_4862"/>
<name>A0A085VSM9_9BACT</name>
<organism evidence="6 8">
    <name type="scientific">Hyalangium minutum</name>
    <dbReference type="NCBI Taxonomy" id="394096"/>
    <lineage>
        <taxon>Bacteria</taxon>
        <taxon>Pseudomonadati</taxon>
        <taxon>Myxococcota</taxon>
        <taxon>Myxococcia</taxon>
        <taxon>Myxococcales</taxon>
        <taxon>Cystobacterineae</taxon>
        <taxon>Archangiaceae</taxon>
        <taxon>Hyalangium</taxon>
    </lineage>
</organism>
<dbReference type="EMBL" id="JMCB01000040">
    <property type="protein sequence ID" value="KFE58442.1"/>
    <property type="molecule type" value="Genomic_DNA"/>
</dbReference>
<keyword evidence="4" id="KW-0436">Ligase</keyword>
<evidence type="ECO:0000256" key="5">
    <source>
        <dbReference type="ARBA" id="ARBA00022642"/>
    </source>
</evidence>
<keyword evidence="5" id="KW-0662">Pyridine nucleotide biosynthesis</keyword>
<gene>
    <name evidence="7" type="ORF">DB31_4862</name>
    <name evidence="6" type="ORF">DB31_6708</name>
</gene>
<evidence type="ECO:0000313" key="8">
    <source>
        <dbReference type="Proteomes" id="UP000028725"/>
    </source>
</evidence>
<dbReference type="EMBL" id="JMCB01000029">
    <property type="protein sequence ID" value="KFE60680.1"/>
    <property type="molecule type" value="Genomic_DNA"/>
</dbReference>
<dbReference type="EC" id="6.3.4.21" evidence="2"/>
<evidence type="ECO:0000256" key="4">
    <source>
        <dbReference type="ARBA" id="ARBA00022598"/>
    </source>
</evidence>
<dbReference type="AlphaFoldDB" id="A0A085VSM9"/>
<dbReference type="GO" id="GO:0005829">
    <property type="term" value="C:cytosol"/>
    <property type="evidence" value="ECO:0007669"/>
    <property type="project" value="TreeGrafter"/>
</dbReference>
<dbReference type="OrthoDB" id="9771406at2"/>
<dbReference type="PATRIC" id="fig|394096.3.peg.8591"/>
<comment type="caution">
    <text evidence="6">The sequence shown here is derived from an EMBL/GenBank/DDBJ whole genome shotgun (WGS) entry which is preliminary data.</text>
</comment>
<accession>A0A085VSM9</accession>
<evidence type="ECO:0000313" key="6">
    <source>
        <dbReference type="EMBL" id="KFE58442.1"/>
    </source>
</evidence>
<dbReference type="GO" id="GO:0034355">
    <property type="term" value="P:NAD+ biosynthetic process via the salvage pathway"/>
    <property type="evidence" value="ECO:0007669"/>
    <property type="project" value="TreeGrafter"/>
</dbReference>
<evidence type="ECO:0000256" key="3">
    <source>
        <dbReference type="ARBA" id="ARBA00022553"/>
    </source>
</evidence>
<proteinExistence type="predicted"/>
<sequence>MGTSLLATDGYKFSMAEAGWPLRKETFYYTHRKGGLQIVPLDIPAFVRGLLPDPKPEDYEFLSRNDYEMGVGFKAAIQNKERLVIHALPRGALFYPKEPVLSLCGPSALVSWIEPLLIQLNFRIQVATQALADRDTLARALAVLTCEEQKRIALETLDAVGVKPVPMRADPEAYSQRVLAQVRELVEIVEDPNRIFEVGLRAATCLEQHELALRACKEAGVARTSNVEGARKLGMIPVGTMGHEHIQRYGSDEAAFRAMRERRPQRSSYLLDTYDTLASGLPAAYRLMREEPNRGDSIRFDSGNKKLQYLYAVTQARDLGVRPVNILEDGLDAAATREFEELRRQVGWEPSAQFYGYGGHIVARTMECPFTRDRVAAIYKLSLTGHTPTMKFGNEAAEGKQSVPGAPILFRRRHGSGPIGLIGQEGEQPPEGYFQLTDSAAEAPSFVGAQAPESQEGRVAYTPATQELVDQLRRRHFPQAR</sequence>
<dbReference type="Proteomes" id="UP000028725">
    <property type="component" value="Unassembled WGS sequence"/>
</dbReference>
<keyword evidence="8" id="KW-1185">Reference proteome</keyword>
<keyword evidence="6" id="KW-0328">Glycosyltransferase</keyword>
<comment type="pathway">
    <text evidence="1">Cofactor biosynthesis; NAD(+) biosynthesis; nicotinate D-ribonucleotide from nicotinate: step 1/1.</text>
</comment>
<protein>
    <recommendedName>
        <fullName evidence="2">nicotinate phosphoribosyltransferase</fullName>
        <ecNumber evidence="2">6.3.4.21</ecNumber>
    </recommendedName>
</protein>
<dbReference type="GO" id="GO:0016757">
    <property type="term" value="F:glycosyltransferase activity"/>
    <property type="evidence" value="ECO:0007669"/>
    <property type="project" value="UniProtKB-KW"/>
</dbReference>
<dbReference type="SUPFAM" id="SSF51690">
    <property type="entry name" value="Nicotinate/Quinolinate PRTase C-terminal domain-like"/>
    <property type="match status" value="1"/>
</dbReference>
<dbReference type="SUPFAM" id="SSF54675">
    <property type="entry name" value="Nicotinate/Quinolinate PRTase N-terminal domain-like"/>
    <property type="match status" value="1"/>
</dbReference>